<dbReference type="InterPro" id="IPR012597">
    <property type="entry name" value="Pheromone"/>
</dbReference>
<comment type="caution">
    <text evidence="1">The sequence shown here is derived from an EMBL/GenBank/DDBJ whole genome shotgun (WGS) entry which is preliminary data.</text>
</comment>
<name>A0A550C0N1_9AGAR</name>
<accession>A0A550C0N1</accession>
<organism evidence="1 2">
    <name type="scientific">Schizophyllum amplum</name>
    <dbReference type="NCBI Taxonomy" id="97359"/>
    <lineage>
        <taxon>Eukaryota</taxon>
        <taxon>Fungi</taxon>
        <taxon>Dikarya</taxon>
        <taxon>Basidiomycota</taxon>
        <taxon>Agaricomycotina</taxon>
        <taxon>Agaricomycetes</taxon>
        <taxon>Agaricomycetidae</taxon>
        <taxon>Agaricales</taxon>
        <taxon>Schizophyllaceae</taxon>
        <taxon>Schizophyllum</taxon>
    </lineage>
</organism>
<protein>
    <recommendedName>
        <fullName evidence="3">Pheromone</fullName>
    </recommendedName>
</protein>
<evidence type="ECO:0000313" key="1">
    <source>
        <dbReference type="EMBL" id="TRM58340.1"/>
    </source>
</evidence>
<evidence type="ECO:0008006" key="3">
    <source>
        <dbReference type="Google" id="ProtNLM"/>
    </source>
</evidence>
<dbReference type="Pfam" id="PF08015">
    <property type="entry name" value="Pheromone"/>
    <property type="match status" value="1"/>
</dbReference>
<dbReference type="GO" id="GO:0000772">
    <property type="term" value="F:mating pheromone activity"/>
    <property type="evidence" value="ECO:0007669"/>
    <property type="project" value="InterPro"/>
</dbReference>
<dbReference type="Proteomes" id="UP000320762">
    <property type="component" value="Unassembled WGS sequence"/>
</dbReference>
<dbReference type="EMBL" id="VDMD01000037">
    <property type="protein sequence ID" value="TRM58340.1"/>
    <property type="molecule type" value="Genomic_DNA"/>
</dbReference>
<proteinExistence type="predicted"/>
<gene>
    <name evidence="1" type="ORF">BD626DRAFT_512239</name>
</gene>
<sequence length="54" mass="5548">MDAFLEFPTLVDAPEASSSPSSAPTAAADDEVLSVLFDAEKPGGSLTYAWCVVA</sequence>
<reference evidence="1 2" key="1">
    <citation type="journal article" date="2019" name="New Phytol.">
        <title>Comparative genomics reveals unique wood-decay strategies and fruiting body development in the Schizophyllaceae.</title>
        <authorList>
            <person name="Almasi E."/>
            <person name="Sahu N."/>
            <person name="Krizsan K."/>
            <person name="Balint B."/>
            <person name="Kovacs G.M."/>
            <person name="Kiss B."/>
            <person name="Cseklye J."/>
            <person name="Drula E."/>
            <person name="Henrissat B."/>
            <person name="Nagy I."/>
            <person name="Chovatia M."/>
            <person name="Adam C."/>
            <person name="LaButti K."/>
            <person name="Lipzen A."/>
            <person name="Riley R."/>
            <person name="Grigoriev I.V."/>
            <person name="Nagy L.G."/>
        </authorList>
    </citation>
    <scope>NUCLEOTIDE SEQUENCE [LARGE SCALE GENOMIC DNA]</scope>
    <source>
        <strain evidence="1 2">NL-1724</strain>
    </source>
</reference>
<evidence type="ECO:0000313" key="2">
    <source>
        <dbReference type="Proteomes" id="UP000320762"/>
    </source>
</evidence>
<dbReference type="GO" id="GO:0016020">
    <property type="term" value="C:membrane"/>
    <property type="evidence" value="ECO:0007669"/>
    <property type="project" value="InterPro"/>
</dbReference>
<dbReference type="AlphaFoldDB" id="A0A550C0N1"/>
<keyword evidence="2" id="KW-1185">Reference proteome</keyword>